<dbReference type="PROSITE" id="PS52035">
    <property type="entry name" value="PEPTIDASE_M14"/>
    <property type="match status" value="1"/>
</dbReference>
<name>A0A7M7TBA4_NASVI</name>
<comment type="similarity">
    <text evidence="2 3">Belongs to the peptidase M14 family.</text>
</comment>
<dbReference type="Gene3D" id="3.40.630.10">
    <property type="entry name" value="Zn peptidases"/>
    <property type="match status" value="1"/>
</dbReference>
<dbReference type="SUPFAM" id="SSF53187">
    <property type="entry name" value="Zn-dependent exopeptidases"/>
    <property type="match status" value="1"/>
</dbReference>
<evidence type="ECO:0000313" key="5">
    <source>
        <dbReference type="EnsemblMetazoa" id="XP_031788912"/>
    </source>
</evidence>
<evidence type="ECO:0000313" key="6">
    <source>
        <dbReference type="Proteomes" id="UP000002358"/>
    </source>
</evidence>
<dbReference type="InParanoid" id="A0A7M7TBA4"/>
<reference evidence="5" key="1">
    <citation type="submission" date="2021-01" db="UniProtKB">
        <authorList>
            <consortium name="EnsemblMetazoa"/>
        </authorList>
    </citation>
    <scope>IDENTIFICATION</scope>
</reference>
<dbReference type="KEGG" id="nvi:116417907"/>
<organism evidence="5 6">
    <name type="scientific">Nasonia vitripennis</name>
    <name type="common">Parasitic wasp</name>
    <dbReference type="NCBI Taxonomy" id="7425"/>
    <lineage>
        <taxon>Eukaryota</taxon>
        <taxon>Metazoa</taxon>
        <taxon>Ecdysozoa</taxon>
        <taxon>Arthropoda</taxon>
        <taxon>Hexapoda</taxon>
        <taxon>Insecta</taxon>
        <taxon>Pterygota</taxon>
        <taxon>Neoptera</taxon>
        <taxon>Endopterygota</taxon>
        <taxon>Hymenoptera</taxon>
        <taxon>Apocrita</taxon>
        <taxon>Proctotrupomorpha</taxon>
        <taxon>Chalcidoidea</taxon>
        <taxon>Pteromalidae</taxon>
        <taxon>Pteromalinae</taxon>
        <taxon>Nasonia</taxon>
    </lineage>
</organism>
<dbReference type="Proteomes" id="UP000002358">
    <property type="component" value="Unassembled WGS sequence"/>
</dbReference>
<dbReference type="GO" id="GO:0004181">
    <property type="term" value="F:metallocarboxypeptidase activity"/>
    <property type="evidence" value="ECO:0007669"/>
    <property type="project" value="InterPro"/>
</dbReference>
<dbReference type="Gene3D" id="2.60.40.3120">
    <property type="match status" value="1"/>
</dbReference>
<sequence length="431" mass="50567">MVTARNSNIMEILHSKSIHVCRNKLIESIKQTIYQSSLFYETVYDLDSLVDSNRNKRQYLVNLLRDNSKIFIQRGREDVKKLQFESRFESGNLRKAIRVGLREYELILTPDVNSSTQHQWFYFEVSNMETNYKYTFNIVNCKKINSQFNFGMKPVIFSVIDALKGRIGWTRSGQDICYYQNNYCMQGQKKNYFTTSFTINFPHSEDICYIAYHYPYTYSQLMVDINRWARSINPCEIYLRVDKLCDTLNGNENPLLTITAPESTKNPINKRKLVFLTARIHPGESNASWIMLGTVEALLSHSTYASSLRNDYIFKVVPMLNIEGVINGCNRYDLTNEDLNRCWKNPSQIQHPTIFHTKSLLEYCSFILNRRPFIFIDYHGHSRRKNVFLLGCPNLEILNVNYCSESSQLQQNLVIRTCYIPILRYLKNKGL</sequence>
<comment type="caution">
    <text evidence="3">Lacks conserved residue(s) required for the propagation of feature annotation.</text>
</comment>
<feature type="domain" description="Peptidase M14" evidence="4">
    <location>
        <begin position="214"/>
        <end position="431"/>
    </location>
</feature>
<keyword evidence="6" id="KW-1185">Reference proteome</keyword>
<dbReference type="AlphaFoldDB" id="A0A7M7TBA4"/>
<evidence type="ECO:0000256" key="3">
    <source>
        <dbReference type="PROSITE-ProRule" id="PRU01379"/>
    </source>
</evidence>
<dbReference type="InterPro" id="IPR000834">
    <property type="entry name" value="Peptidase_M14"/>
</dbReference>
<dbReference type="GO" id="GO:0008270">
    <property type="term" value="F:zinc ion binding"/>
    <property type="evidence" value="ECO:0007669"/>
    <property type="project" value="InterPro"/>
</dbReference>
<dbReference type="InterPro" id="IPR050821">
    <property type="entry name" value="Cytosolic_carboxypeptidase"/>
</dbReference>
<accession>A0A7M7TBA4</accession>
<dbReference type="GO" id="GO:0006508">
    <property type="term" value="P:proteolysis"/>
    <property type="evidence" value="ECO:0007669"/>
    <property type="project" value="InterPro"/>
</dbReference>
<dbReference type="SMR" id="A0A7M7TBA4"/>
<evidence type="ECO:0000256" key="1">
    <source>
        <dbReference type="ARBA" id="ARBA00001947"/>
    </source>
</evidence>
<dbReference type="PANTHER" id="PTHR12756:SF11">
    <property type="entry name" value="CYTOSOLIC CARBOXYPEPTIDASE 1"/>
    <property type="match status" value="1"/>
</dbReference>
<comment type="cofactor">
    <cofactor evidence="1">
        <name>Zn(2+)</name>
        <dbReference type="ChEBI" id="CHEBI:29105"/>
    </cofactor>
</comment>
<proteinExistence type="inferred from homology"/>
<dbReference type="PANTHER" id="PTHR12756">
    <property type="entry name" value="CYTOSOLIC CARBOXYPEPTIDASE"/>
    <property type="match status" value="1"/>
</dbReference>
<dbReference type="OrthoDB" id="10253041at2759"/>
<dbReference type="RefSeq" id="XP_031788912.1">
    <property type="nucleotide sequence ID" value="XM_031933052.1"/>
</dbReference>
<dbReference type="GeneID" id="116417907"/>
<dbReference type="Pfam" id="PF00246">
    <property type="entry name" value="Peptidase_M14"/>
    <property type="match status" value="1"/>
</dbReference>
<dbReference type="EnsemblMetazoa" id="XM_031933052">
    <property type="protein sequence ID" value="XP_031788912"/>
    <property type="gene ID" value="LOC116417907"/>
</dbReference>
<evidence type="ECO:0000256" key="2">
    <source>
        <dbReference type="ARBA" id="ARBA00005988"/>
    </source>
</evidence>
<evidence type="ECO:0000259" key="4">
    <source>
        <dbReference type="PROSITE" id="PS52035"/>
    </source>
</evidence>
<dbReference type="InterPro" id="IPR040626">
    <property type="entry name" value="Pepdidase_M14_N"/>
</dbReference>
<dbReference type="Pfam" id="PF18027">
    <property type="entry name" value="Pepdidase_M14_N"/>
    <property type="match status" value="1"/>
</dbReference>
<protein>
    <recommendedName>
        <fullName evidence="4">Peptidase M14 domain-containing protein</fullName>
    </recommendedName>
</protein>